<accession>A0A4Z0BX66</accession>
<name>A0A4Z0BX66_9BURK</name>
<gene>
    <name evidence="1" type="ORF">EZ313_16605</name>
</gene>
<reference evidence="1 2" key="1">
    <citation type="submission" date="2019-03" db="EMBL/GenBank/DDBJ databases">
        <title>Ramlibacter henchirensis DSM 14656, whole genome shotgun sequence.</title>
        <authorList>
            <person name="Zhang X."/>
            <person name="Feng G."/>
            <person name="Zhu H."/>
        </authorList>
    </citation>
    <scope>NUCLEOTIDE SEQUENCE [LARGE SCALE GENOMIC DNA]</scope>
    <source>
        <strain evidence="1 2">DSM 14656</strain>
    </source>
</reference>
<comment type="caution">
    <text evidence="1">The sequence shown here is derived from an EMBL/GenBank/DDBJ whole genome shotgun (WGS) entry which is preliminary data.</text>
</comment>
<organism evidence="1 2">
    <name type="scientific">Ramlibacter henchirensis</name>
    <dbReference type="NCBI Taxonomy" id="204072"/>
    <lineage>
        <taxon>Bacteria</taxon>
        <taxon>Pseudomonadati</taxon>
        <taxon>Pseudomonadota</taxon>
        <taxon>Betaproteobacteria</taxon>
        <taxon>Burkholderiales</taxon>
        <taxon>Comamonadaceae</taxon>
        <taxon>Ramlibacter</taxon>
    </lineage>
</organism>
<evidence type="ECO:0000313" key="1">
    <source>
        <dbReference type="EMBL" id="TFZ02858.1"/>
    </source>
</evidence>
<evidence type="ECO:0000313" key="2">
    <source>
        <dbReference type="Proteomes" id="UP000298180"/>
    </source>
</evidence>
<dbReference type="AlphaFoldDB" id="A0A4Z0BX66"/>
<dbReference type="RefSeq" id="WP_135264382.1">
    <property type="nucleotide sequence ID" value="NZ_SMLM01000002.1"/>
</dbReference>
<dbReference type="OrthoDB" id="576140at2"/>
<dbReference type="EMBL" id="SMLM01000002">
    <property type="protein sequence ID" value="TFZ02858.1"/>
    <property type="molecule type" value="Genomic_DNA"/>
</dbReference>
<protein>
    <submittedName>
        <fullName evidence="1">DUF932 domain-containing protein</fullName>
    </submittedName>
</protein>
<dbReference type="Pfam" id="PF06067">
    <property type="entry name" value="DUF932"/>
    <property type="match status" value="1"/>
</dbReference>
<dbReference type="InterPro" id="IPR026325">
    <property type="entry name" value="DUF932"/>
</dbReference>
<proteinExistence type="predicted"/>
<keyword evidence="2" id="KW-1185">Reference proteome</keyword>
<sequence>MRKQPTRAHTEAPQEKDPIDTILEAADLTWLILKAPIKFSPEPTKGLQELEIEGYQVLYRSDTNQQLAIVSSRHRVWQPREVIDFYLSIAAFYGLAFESVGYVQGGLRIWGLLNTGYKSALPRNRSASTYLLLSTCCDSSLAAQATALCLLEPGTLATPASIGSQSVARIARSPEFLTPSDLAEIGELTRECIAFPTFLGDLAKQAVSEENIKQATAATFGPRDDDPNRPSAKTLRSIVSALREGRSSSKSPLTALDLLYALAAVSDAREQRRSPADLLNNTWFGVGAKRKQLAINALARLIRPY</sequence>
<dbReference type="Proteomes" id="UP000298180">
    <property type="component" value="Unassembled WGS sequence"/>
</dbReference>